<keyword evidence="3" id="KW-1185">Reference proteome</keyword>
<organism evidence="2 3">
    <name type="scientific">Edaphochlamys debaryana</name>
    <dbReference type="NCBI Taxonomy" id="47281"/>
    <lineage>
        <taxon>Eukaryota</taxon>
        <taxon>Viridiplantae</taxon>
        <taxon>Chlorophyta</taxon>
        <taxon>core chlorophytes</taxon>
        <taxon>Chlorophyceae</taxon>
        <taxon>CS clade</taxon>
        <taxon>Chlamydomonadales</taxon>
        <taxon>Chlamydomonadales incertae sedis</taxon>
        <taxon>Edaphochlamys</taxon>
    </lineage>
</organism>
<gene>
    <name evidence="2" type="ORF">HYH03_014301</name>
</gene>
<feature type="domain" description="Methyltransferase" evidence="1">
    <location>
        <begin position="42"/>
        <end position="138"/>
    </location>
</feature>
<dbReference type="Proteomes" id="UP000612055">
    <property type="component" value="Unassembled WGS sequence"/>
</dbReference>
<evidence type="ECO:0000313" key="3">
    <source>
        <dbReference type="Proteomes" id="UP000612055"/>
    </source>
</evidence>
<dbReference type="InterPro" id="IPR029063">
    <property type="entry name" value="SAM-dependent_MTases_sf"/>
</dbReference>
<name>A0A835XUC3_9CHLO</name>
<sequence>MPAADAIVNARVAGTGLAPWEIHRPQKWVRNLTLRRGFSGRVLDAGCGIGDNALYVAKACPAAEVTAVDVVPRCLEFAHAKAGIRNMRGKVDFVVASVAEADPSRLPPPLNQEGAVDVVDEARACYVSNLRRWLRQGGHFFVSCMHEDEQNPGGPRRVPVADMTATFNPSTGWEVEAVEDTVEELHPTFWGGKARARLFTIRRL</sequence>
<dbReference type="OrthoDB" id="540004at2759"/>
<evidence type="ECO:0000259" key="1">
    <source>
        <dbReference type="Pfam" id="PF13649"/>
    </source>
</evidence>
<dbReference type="CDD" id="cd02440">
    <property type="entry name" value="AdoMet_MTases"/>
    <property type="match status" value="1"/>
</dbReference>
<accession>A0A835XUC3</accession>
<proteinExistence type="predicted"/>
<dbReference type="Pfam" id="PF13649">
    <property type="entry name" value="Methyltransf_25"/>
    <property type="match status" value="1"/>
</dbReference>
<dbReference type="PANTHER" id="PTHR43464:SF23">
    <property type="entry name" value="JUVENILE HORMONE ACID O-METHYLTRANSFERASE"/>
    <property type="match status" value="1"/>
</dbReference>
<dbReference type="SUPFAM" id="SSF53335">
    <property type="entry name" value="S-adenosyl-L-methionine-dependent methyltransferases"/>
    <property type="match status" value="1"/>
</dbReference>
<dbReference type="AlphaFoldDB" id="A0A835XUC3"/>
<dbReference type="Gene3D" id="3.40.50.150">
    <property type="entry name" value="Vaccinia Virus protein VP39"/>
    <property type="match status" value="1"/>
</dbReference>
<comment type="caution">
    <text evidence="2">The sequence shown here is derived from an EMBL/GenBank/DDBJ whole genome shotgun (WGS) entry which is preliminary data.</text>
</comment>
<dbReference type="GO" id="GO:0010420">
    <property type="term" value="F:polyprenyldihydroxybenzoate methyltransferase activity"/>
    <property type="evidence" value="ECO:0007669"/>
    <property type="project" value="TreeGrafter"/>
</dbReference>
<dbReference type="EMBL" id="JAEHOE010000102">
    <property type="protein sequence ID" value="KAG2487055.1"/>
    <property type="molecule type" value="Genomic_DNA"/>
</dbReference>
<reference evidence="2" key="1">
    <citation type="journal article" date="2020" name="bioRxiv">
        <title>Comparative genomics of Chlamydomonas.</title>
        <authorList>
            <person name="Craig R.J."/>
            <person name="Hasan A.R."/>
            <person name="Ness R.W."/>
            <person name="Keightley P.D."/>
        </authorList>
    </citation>
    <scope>NUCLEOTIDE SEQUENCE</scope>
    <source>
        <strain evidence="2">CCAP 11/70</strain>
    </source>
</reference>
<dbReference type="InterPro" id="IPR041698">
    <property type="entry name" value="Methyltransf_25"/>
</dbReference>
<evidence type="ECO:0000313" key="2">
    <source>
        <dbReference type="EMBL" id="KAG2487055.1"/>
    </source>
</evidence>
<dbReference type="PANTHER" id="PTHR43464">
    <property type="entry name" value="METHYLTRANSFERASE"/>
    <property type="match status" value="1"/>
</dbReference>
<protein>
    <recommendedName>
        <fullName evidence="1">Methyltransferase domain-containing protein</fullName>
    </recommendedName>
</protein>